<evidence type="ECO:0000256" key="2">
    <source>
        <dbReference type="HAMAP-Rule" id="MF_00973"/>
    </source>
</evidence>
<dbReference type="InterPro" id="IPR002882">
    <property type="entry name" value="CofD"/>
</dbReference>
<dbReference type="PANTHER" id="PTHR30135">
    <property type="entry name" value="UNCHARACTERIZED PROTEIN YVCK-RELATED"/>
    <property type="match status" value="1"/>
</dbReference>
<comment type="function">
    <text evidence="2">Required for morphogenesis under gluconeogenic growth conditions.</text>
</comment>
<accession>A0A140L265</accession>
<dbReference type="EMBL" id="LOEE01000048">
    <property type="protein sequence ID" value="KXG74640.1"/>
    <property type="molecule type" value="Genomic_DNA"/>
</dbReference>
<keyword evidence="3" id="KW-0472">Membrane</keyword>
<dbReference type="SUPFAM" id="SSF142338">
    <property type="entry name" value="CofD-like"/>
    <property type="match status" value="1"/>
</dbReference>
<evidence type="ECO:0000256" key="1">
    <source>
        <dbReference type="ARBA" id="ARBA00022490"/>
    </source>
</evidence>
<comment type="caution">
    <text evidence="4">The sequence shown here is derived from an EMBL/GenBank/DDBJ whole genome shotgun (WGS) entry which is preliminary data.</text>
</comment>
<gene>
    <name evidence="4" type="ORF">AN619_22270</name>
</gene>
<reference evidence="4 5" key="1">
    <citation type="submission" date="2015-12" db="EMBL/GenBank/DDBJ databases">
        <title>Draft genome sequence of the thermoanaerobe Thermotalea metallivorans, an isolate from the runoff channel of the Great Artesian Basin, Australia.</title>
        <authorList>
            <person name="Patel B.K."/>
        </authorList>
    </citation>
    <scope>NUCLEOTIDE SEQUENCE [LARGE SCALE GENOMIC DNA]</scope>
    <source>
        <strain evidence="4 5">B2-1</strain>
    </source>
</reference>
<dbReference type="GO" id="GO:0005737">
    <property type="term" value="C:cytoplasm"/>
    <property type="evidence" value="ECO:0007669"/>
    <property type="project" value="UniProtKB-SubCell"/>
</dbReference>
<feature type="transmembrane region" description="Helical" evidence="3">
    <location>
        <begin position="16"/>
        <end position="35"/>
    </location>
</feature>
<dbReference type="Gene3D" id="3.40.50.10680">
    <property type="entry name" value="CofD-like domains"/>
    <property type="match status" value="1"/>
</dbReference>
<evidence type="ECO:0000256" key="3">
    <source>
        <dbReference type="SAM" id="Phobius"/>
    </source>
</evidence>
<dbReference type="GO" id="GO:0043743">
    <property type="term" value="F:LPPG:FO 2-phospho-L-lactate transferase activity"/>
    <property type="evidence" value="ECO:0007669"/>
    <property type="project" value="InterPro"/>
</dbReference>
<dbReference type="PANTHER" id="PTHR30135:SF3">
    <property type="entry name" value="GLUCONEOGENESIS FACTOR-RELATED"/>
    <property type="match status" value="1"/>
</dbReference>
<proteinExistence type="inferred from homology"/>
<comment type="subcellular location">
    <subcellularLocation>
        <location evidence="2">Cytoplasm</location>
    </subcellularLocation>
</comment>
<keyword evidence="3" id="KW-1133">Transmembrane helix</keyword>
<dbReference type="Proteomes" id="UP000070456">
    <property type="component" value="Unassembled WGS sequence"/>
</dbReference>
<protein>
    <recommendedName>
        <fullName evidence="2">Putative gluconeogenesis factor</fullName>
    </recommendedName>
</protein>
<keyword evidence="5" id="KW-1185">Reference proteome</keyword>
<comment type="similarity">
    <text evidence="2">Belongs to the gluconeogenesis factor family.</text>
</comment>
<keyword evidence="1 2" id="KW-0963">Cytoplasm</keyword>
<dbReference type="InterPro" id="IPR010119">
    <property type="entry name" value="Gluconeogen_factor"/>
</dbReference>
<name>A0A140L265_9FIRM</name>
<dbReference type="CDD" id="cd07187">
    <property type="entry name" value="YvcK_like"/>
    <property type="match status" value="1"/>
</dbReference>
<keyword evidence="3" id="KW-0812">Transmembrane</keyword>
<evidence type="ECO:0000313" key="5">
    <source>
        <dbReference type="Proteomes" id="UP000070456"/>
    </source>
</evidence>
<dbReference type="InterPro" id="IPR038136">
    <property type="entry name" value="CofD-like_dom_sf"/>
</dbReference>
<dbReference type="Pfam" id="PF01933">
    <property type="entry name" value="CofD"/>
    <property type="match status" value="1"/>
</dbReference>
<dbReference type="AlphaFoldDB" id="A0A140L265"/>
<feature type="transmembrane region" description="Helical" evidence="3">
    <location>
        <begin position="47"/>
        <end position="63"/>
    </location>
</feature>
<dbReference type="RefSeq" id="WP_068556974.1">
    <property type="nucleotide sequence ID" value="NZ_LOEE01000048.1"/>
</dbReference>
<organism evidence="4 5">
    <name type="scientific">Thermotalea metallivorans</name>
    <dbReference type="NCBI Taxonomy" id="520762"/>
    <lineage>
        <taxon>Bacteria</taxon>
        <taxon>Bacillati</taxon>
        <taxon>Bacillota</taxon>
        <taxon>Clostridia</taxon>
        <taxon>Peptostreptococcales</taxon>
        <taxon>Thermotaleaceae</taxon>
        <taxon>Thermotalea</taxon>
    </lineage>
</organism>
<dbReference type="HAMAP" id="MF_00973">
    <property type="entry name" value="Gluconeogen_factor"/>
    <property type="match status" value="1"/>
</dbReference>
<dbReference type="STRING" id="520762.AN619_22270"/>
<sequence length="445" mass="49610">MNFFDWLRPGLKIKRWLAIMILGIVCIVLGAYPVMSSVFLKGIGEQYAPVLMMLGVLFIFAGAKQIRLFLINFLDMGSAGLGYRNPMDKISHHKKILMKGPKVVVIGGGTGLSVLLRGMKKFTSNITAIVTMADDGGGSGKLREDLGMLPPGDIRNCILALANTEPIMERLLQYRFEEGSLRGQSFGNLLIAAMNGISDNFEEAIRKMNDVLAVTGKVLPVTTEDITLYAKLKNGKVIKGESQIPIKVKELNSEIEQVFMKPEHAKPLKESLEAISSADVIVLGPGSLYTSVIPNLLVEDLADAVKKSRAVKVYVANVMTQPGETDGYGVWRHVESILCHTKGQIIDYVFVNHEDISPEVLQKYAEDGAQPVQLTMEDRKRIMEKGMKIIEGPFVEIKKQYIRHDAVKLSEQIMKLALEEKYATDKFRILDYYYLHDKLKKMTKG</sequence>
<dbReference type="OrthoDB" id="9783842at2"/>
<dbReference type="GO" id="GO:0008360">
    <property type="term" value="P:regulation of cell shape"/>
    <property type="evidence" value="ECO:0007669"/>
    <property type="project" value="UniProtKB-UniRule"/>
</dbReference>
<evidence type="ECO:0000313" key="4">
    <source>
        <dbReference type="EMBL" id="KXG74640.1"/>
    </source>
</evidence>
<dbReference type="NCBIfam" id="TIGR01826">
    <property type="entry name" value="CofD_related"/>
    <property type="match status" value="1"/>
</dbReference>
<dbReference type="PATRIC" id="fig|520762.4.peg.2464"/>